<dbReference type="GO" id="GO:0051287">
    <property type="term" value="F:NAD binding"/>
    <property type="evidence" value="ECO:0007669"/>
    <property type="project" value="InterPro"/>
</dbReference>
<dbReference type="GO" id="GO:0016618">
    <property type="term" value="F:hydroxypyruvate reductase [NAD(P)H] activity"/>
    <property type="evidence" value="ECO:0007669"/>
    <property type="project" value="TreeGrafter"/>
</dbReference>
<dbReference type="FunFam" id="3.40.50.720:FF:000203">
    <property type="entry name" value="D-3-phosphoglycerate dehydrogenase (SerA)"/>
    <property type="match status" value="1"/>
</dbReference>
<proteinExistence type="inferred from homology"/>
<dbReference type="GO" id="GO:0030267">
    <property type="term" value="F:glyoxylate reductase (NADPH) activity"/>
    <property type="evidence" value="ECO:0007669"/>
    <property type="project" value="TreeGrafter"/>
</dbReference>
<dbReference type="InterPro" id="IPR006139">
    <property type="entry name" value="D-isomer_2_OHA_DH_cat_dom"/>
</dbReference>
<dbReference type="GO" id="GO:0005829">
    <property type="term" value="C:cytosol"/>
    <property type="evidence" value="ECO:0007669"/>
    <property type="project" value="TreeGrafter"/>
</dbReference>
<dbReference type="Pfam" id="PF02826">
    <property type="entry name" value="2-Hacid_dh_C"/>
    <property type="match status" value="1"/>
</dbReference>
<keyword evidence="8" id="KW-1185">Reference proteome</keyword>
<evidence type="ECO:0000313" key="7">
    <source>
        <dbReference type="EMBL" id="ATG49776.1"/>
    </source>
</evidence>
<dbReference type="KEGG" id="ceh:CEW89_09840"/>
<gene>
    <name evidence="7" type="ORF">CEW89_09840</name>
</gene>
<dbReference type="InterPro" id="IPR029753">
    <property type="entry name" value="D-isomer_DH_CS"/>
</dbReference>
<name>A0A291GIC6_9RHOB</name>
<dbReference type="PANTHER" id="PTHR10996:SF283">
    <property type="entry name" value="GLYOXYLATE_HYDROXYPYRUVATE REDUCTASE B"/>
    <property type="match status" value="1"/>
</dbReference>
<sequence length="337" mass="36710">MGNVTNGNGSTQKRLRVAVTRALPEAVETRMTELFDVELNHEDRKLDRDALVAAMGRADVLVPCVTDRIDAGMLAQAGPGLRLIANYGAGLDHIDVAAAQARGIMVSNTPDVVTEDTADMVMALILSVTRRIPEGLAVMQSGDWQGWAPTAFLGQRLGGKRLGILGMGRVGQAVARRAKAFGLSVHYHNRHRLRPETEAALEATWWDSLDQMLSRIDILSINSPHTPATYHLINARRLKLMKPTAVIVNTSRGEVIDENALTRGLRAGEIGGAGLDVFEHGHQINPRLRALPNVVLLPHMGSATVEGRIEMGERVMLNICNFRNGVRPPDMVVPEML</sequence>
<dbReference type="InterPro" id="IPR036291">
    <property type="entry name" value="NAD(P)-bd_dom_sf"/>
</dbReference>
<keyword evidence="2 4" id="KW-0560">Oxidoreductase</keyword>
<evidence type="ECO:0000259" key="5">
    <source>
        <dbReference type="Pfam" id="PF00389"/>
    </source>
</evidence>
<dbReference type="SUPFAM" id="SSF51735">
    <property type="entry name" value="NAD(P)-binding Rossmann-fold domains"/>
    <property type="match status" value="1"/>
</dbReference>
<dbReference type="EMBL" id="CP022196">
    <property type="protein sequence ID" value="ATG49776.1"/>
    <property type="molecule type" value="Genomic_DNA"/>
</dbReference>
<dbReference type="InterPro" id="IPR006140">
    <property type="entry name" value="D-isomer_DH_NAD-bd"/>
</dbReference>
<evidence type="ECO:0000256" key="3">
    <source>
        <dbReference type="ARBA" id="ARBA00023027"/>
    </source>
</evidence>
<dbReference type="CDD" id="cd05301">
    <property type="entry name" value="GDH"/>
    <property type="match status" value="1"/>
</dbReference>
<evidence type="ECO:0000256" key="4">
    <source>
        <dbReference type="RuleBase" id="RU003719"/>
    </source>
</evidence>
<keyword evidence="3" id="KW-0520">NAD</keyword>
<feature type="domain" description="D-isomer specific 2-hydroxyacid dehydrogenase NAD-binding" evidence="6">
    <location>
        <begin position="122"/>
        <end position="301"/>
    </location>
</feature>
<feature type="domain" description="D-isomer specific 2-hydroxyacid dehydrogenase catalytic" evidence="5">
    <location>
        <begin position="17"/>
        <end position="332"/>
    </location>
</feature>
<dbReference type="STRING" id="1758178.GCA_001550095_03392"/>
<dbReference type="AlphaFoldDB" id="A0A291GIC6"/>
<evidence type="ECO:0000256" key="2">
    <source>
        <dbReference type="ARBA" id="ARBA00023002"/>
    </source>
</evidence>
<dbReference type="PROSITE" id="PS00671">
    <property type="entry name" value="D_2_HYDROXYACID_DH_3"/>
    <property type="match status" value="1"/>
</dbReference>
<dbReference type="Proteomes" id="UP000217935">
    <property type="component" value="Chromosome"/>
</dbReference>
<dbReference type="SUPFAM" id="SSF52283">
    <property type="entry name" value="Formate/glycerate dehydrogenase catalytic domain-like"/>
    <property type="match status" value="1"/>
</dbReference>
<evidence type="ECO:0000313" key="8">
    <source>
        <dbReference type="Proteomes" id="UP000217935"/>
    </source>
</evidence>
<reference evidence="7 8" key="1">
    <citation type="submission" date="2017-06" db="EMBL/GenBank/DDBJ databases">
        <title>Celeribacter sp. TSPH2 complete genome sequence.</title>
        <authorList>
            <person name="Woo J.-H."/>
            <person name="Kim H.-S."/>
        </authorList>
    </citation>
    <scope>NUCLEOTIDE SEQUENCE [LARGE SCALE GENOMIC DNA]</scope>
    <source>
        <strain evidence="7 8">TSPH2</strain>
    </source>
</reference>
<accession>A0A291GIC6</accession>
<dbReference type="Pfam" id="PF00389">
    <property type="entry name" value="2-Hacid_dh"/>
    <property type="match status" value="1"/>
</dbReference>
<protein>
    <submittedName>
        <fullName evidence="7">D-glycerate dehydrogenase</fullName>
    </submittedName>
</protein>
<evidence type="ECO:0000259" key="6">
    <source>
        <dbReference type="Pfam" id="PF02826"/>
    </source>
</evidence>
<dbReference type="Gene3D" id="3.40.50.720">
    <property type="entry name" value="NAD(P)-binding Rossmann-like Domain"/>
    <property type="match status" value="2"/>
</dbReference>
<evidence type="ECO:0000256" key="1">
    <source>
        <dbReference type="ARBA" id="ARBA00005854"/>
    </source>
</evidence>
<dbReference type="PROSITE" id="PS00065">
    <property type="entry name" value="D_2_HYDROXYACID_DH_1"/>
    <property type="match status" value="1"/>
</dbReference>
<dbReference type="InterPro" id="IPR029752">
    <property type="entry name" value="D-isomer_DH_CS1"/>
</dbReference>
<organism evidence="7 8">
    <name type="scientific">Celeribacter ethanolicus</name>
    <dbReference type="NCBI Taxonomy" id="1758178"/>
    <lineage>
        <taxon>Bacteria</taxon>
        <taxon>Pseudomonadati</taxon>
        <taxon>Pseudomonadota</taxon>
        <taxon>Alphaproteobacteria</taxon>
        <taxon>Rhodobacterales</taxon>
        <taxon>Roseobacteraceae</taxon>
        <taxon>Celeribacter</taxon>
    </lineage>
</organism>
<dbReference type="InterPro" id="IPR050223">
    <property type="entry name" value="D-isomer_2-hydroxyacid_DH"/>
</dbReference>
<dbReference type="OrthoDB" id="9793626at2"/>
<dbReference type="PANTHER" id="PTHR10996">
    <property type="entry name" value="2-HYDROXYACID DEHYDROGENASE-RELATED"/>
    <property type="match status" value="1"/>
</dbReference>
<comment type="similarity">
    <text evidence="1 4">Belongs to the D-isomer specific 2-hydroxyacid dehydrogenase family.</text>
</comment>